<dbReference type="GO" id="GO:0015628">
    <property type="term" value="P:protein secretion by the type II secretion system"/>
    <property type="evidence" value="ECO:0007669"/>
    <property type="project" value="TreeGrafter"/>
</dbReference>
<dbReference type="Gene3D" id="1.10.150.280">
    <property type="entry name" value="AF1531-like domain"/>
    <property type="match status" value="1"/>
</dbReference>
<dbReference type="Proteomes" id="UP001198220">
    <property type="component" value="Unassembled WGS sequence"/>
</dbReference>
<dbReference type="AlphaFoldDB" id="A0AAE3DB17"/>
<dbReference type="RefSeq" id="WP_308458436.1">
    <property type="nucleotide sequence ID" value="NZ_JAJEPS010000001.1"/>
</dbReference>
<protein>
    <submittedName>
        <fullName evidence="4">ComEA family DNA-binding protein</fullName>
    </submittedName>
</protein>
<dbReference type="InterPro" id="IPR003583">
    <property type="entry name" value="Hlx-hairpin-Hlx_DNA-bd_motif"/>
</dbReference>
<dbReference type="GO" id="GO:0006281">
    <property type="term" value="P:DNA repair"/>
    <property type="evidence" value="ECO:0007669"/>
    <property type="project" value="InterPro"/>
</dbReference>
<dbReference type="InterPro" id="IPR004509">
    <property type="entry name" value="Competence_ComEA_HhH"/>
</dbReference>
<evidence type="ECO:0000256" key="1">
    <source>
        <dbReference type="SAM" id="MobiDB-lite"/>
    </source>
</evidence>
<keyword evidence="5" id="KW-1185">Reference proteome</keyword>
<proteinExistence type="predicted"/>
<dbReference type="GO" id="GO:0015627">
    <property type="term" value="C:type II protein secretion system complex"/>
    <property type="evidence" value="ECO:0007669"/>
    <property type="project" value="TreeGrafter"/>
</dbReference>
<evidence type="ECO:0000313" key="5">
    <source>
        <dbReference type="Proteomes" id="UP001198220"/>
    </source>
</evidence>
<dbReference type="PANTHER" id="PTHR21180">
    <property type="entry name" value="ENDONUCLEASE/EXONUCLEASE/PHOSPHATASE FAMILY DOMAIN-CONTAINING PROTEIN 1"/>
    <property type="match status" value="1"/>
</dbReference>
<accession>A0AAE3DB17</accession>
<feature type="region of interest" description="Disordered" evidence="1">
    <location>
        <begin position="46"/>
        <end position="78"/>
    </location>
</feature>
<keyword evidence="4" id="KW-0238">DNA-binding</keyword>
<evidence type="ECO:0000313" key="4">
    <source>
        <dbReference type="EMBL" id="MCC2124909.1"/>
    </source>
</evidence>
<feature type="chain" id="PRO_5042263169" evidence="2">
    <location>
        <begin position="29"/>
        <end position="141"/>
    </location>
</feature>
<dbReference type="SUPFAM" id="SSF47781">
    <property type="entry name" value="RuvA domain 2-like"/>
    <property type="match status" value="1"/>
</dbReference>
<feature type="signal peptide" evidence="2">
    <location>
        <begin position="1"/>
        <end position="28"/>
    </location>
</feature>
<reference evidence="4 5" key="1">
    <citation type="submission" date="2021-10" db="EMBL/GenBank/DDBJ databases">
        <title>Anaerobic single-cell dispensing facilitates the cultivation of human gut bacteria.</title>
        <authorList>
            <person name="Afrizal A."/>
        </authorList>
    </citation>
    <scope>NUCLEOTIDE SEQUENCE [LARGE SCALE GENOMIC DNA]</scope>
    <source>
        <strain evidence="4 5">CLA-AA-H276</strain>
    </source>
</reference>
<feature type="domain" description="Helix-hairpin-helix DNA-binding motif class 1" evidence="3">
    <location>
        <begin position="88"/>
        <end position="107"/>
    </location>
</feature>
<evidence type="ECO:0000259" key="3">
    <source>
        <dbReference type="SMART" id="SM00278"/>
    </source>
</evidence>
<name>A0AAE3DB17_9FIRM</name>
<comment type="caution">
    <text evidence="4">The sequence shown here is derived from an EMBL/GenBank/DDBJ whole genome shotgun (WGS) entry which is preliminary data.</text>
</comment>
<dbReference type="Pfam" id="PF12836">
    <property type="entry name" value="HHH_3"/>
    <property type="match status" value="1"/>
</dbReference>
<sequence>MKCIKRIRPVLIGVSVFLCSCLTGCSLSFCGIGTPKEEFVFYCDTEPEKTEQTEKTEKTEETEQKEQELPEEQQEADARVNINTAGVEELMTLKGVGESRAQAIIAWRTEQGPFEKPEDIMQISGIKEGVYSRIKDQIRVH</sequence>
<dbReference type="EMBL" id="JAJEPS010000001">
    <property type="protein sequence ID" value="MCC2124909.1"/>
    <property type="molecule type" value="Genomic_DNA"/>
</dbReference>
<dbReference type="InterPro" id="IPR010994">
    <property type="entry name" value="RuvA_2-like"/>
</dbReference>
<evidence type="ECO:0000256" key="2">
    <source>
        <dbReference type="SAM" id="SignalP"/>
    </source>
</evidence>
<feature type="domain" description="Helix-hairpin-helix DNA-binding motif class 1" evidence="3">
    <location>
        <begin position="118"/>
        <end position="137"/>
    </location>
</feature>
<dbReference type="NCBIfam" id="TIGR00426">
    <property type="entry name" value="competence protein ComEA helix-hairpin-helix repeat region"/>
    <property type="match status" value="1"/>
</dbReference>
<feature type="compositionally biased region" description="Basic and acidic residues" evidence="1">
    <location>
        <begin position="46"/>
        <end position="68"/>
    </location>
</feature>
<gene>
    <name evidence="4" type="ORF">LKD36_01800</name>
</gene>
<dbReference type="PROSITE" id="PS51257">
    <property type="entry name" value="PROKAR_LIPOPROTEIN"/>
    <property type="match status" value="1"/>
</dbReference>
<keyword evidence="2" id="KW-0732">Signal</keyword>
<dbReference type="PANTHER" id="PTHR21180:SF32">
    <property type="entry name" value="ENDONUCLEASE_EXONUCLEASE_PHOSPHATASE FAMILY DOMAIN-CONTAINING PROTEIN 1"/>
    <property type="match status" value="1"/>
</dbReference>
<dbReference type="InterPro" id="IPR051675">
    <property type="entry name" value="Endo/Exo/Phosphatase_dom_1"/>
</dbReference>
<organism evidence="4 5">
    <name type="scientific">Hominiventricola filiformis</name>
    <dbReference type="NCBI Taxonomy" id="2885352"/>
    <lineage>
        <taxon>Bacteria</taxon>
        <taxon>Bacillati</taxon>
        <taxon>Bacillota</taxon>
        <taxon>Clostridia</taxon>
        <taxon>Lachnospirales</taxon>
        <taxon>Lachnospiraceae</taxon>
        <taxon>Hominiventricola</taxon>
    </lineage>
</organism>
<dbReference type="GO" id="GO:0003677">
    <property type="term" value="F:DNA binding"/>
    <property type="evidence" value="ECO:0007669"/>
    <property type="project" value="UniProtKB-KW"/>
</dbReference>
<dbReference type="SMART" id="SM00278">
    <property type="entry name" value="HhH1"/>
    <property type="match status" value="2"/>
</dbReference>